<feature type="repeat" description="PPR" evidence="2">
    <location>
        <begin position="118"/>
        <end position="152"/>
    </location>
</feature>
<name>A0AAN7KWU6_TRANT</name>
<dbReference type="Gene3D" id="1.25.40.10">
    <property type="entry name" value="Tetratricopeptide repeat domain"/>
    <property type="match status" value="6"/>
</dbReference>
<dbReference type="InterPro" id="IPR046848">
    <property type="entry name" value="E_motif"/>
</dbReference>
<dbReference type="EMBL" id="JAXQNO010000019">
    <property type="protein sequence ID" value="KAK4774972.1"/>
    <property type="molecule type" value="Genomic_DNA"/>
</dbReference>
<feature type="repeat" description="PPR" evidence="2">
    <location>
        <begin position="422"/>
        <end position="456"/>
    </location>
</feature>
<evidence type="ECO:0000313" key="4">
    <source>
        <dbReference type="Proteomes" id="UP001346149"/>
    </source>
</evidence>
<keyword evidence="1" id="KW-0677">Repeat</keyword>
<evidence type="ECO:0000313" key="3">
    <source>
        <dbReference type="EMBL" id="KAK4774972.1"/>
    </source>
</evidence>
<dbReference type="Proteomes" id="UP001346149">
    <property type="component" value="Unassembled WGS sequence"/>
</dbReference>
<feature type="repeat" description="PPR" evidence="2">
    <location>
        <begin position="321"/>
        <end position="355"/>
    </location>
</feature>
<evidence type="ECO:0000256" key="1">
    <source>
        <dbReference type="ARBA" id="ARBA00022737"/>
    </source>
</evidence>
<proteinExistence type="predicted"/>
<dbReference type="InterPro" id="IPR046960">
    <property type="entry name" value="PPR_At4g14850-like_plant"/>
</dbReference>
<dbReference type="PANTHER" id="PTHR47926:SF347">
    <property type="entry name" value="PENTATRICOPEPTIDE REPEAT-CONTAINING PROTEIN"/>
    <property type="match status" value="1"/>
</dbReference>
<feature type="repeat" description="PPR" evidence="2">
    <location>
        <begin position="523"/>
        <end position="557"/>
    </location>
</feature>
<reference evidence="3 4" key="1">
    <citation type="journal article" date="2023" name="Hortic Res">
        <title>Pangenome of water caltrop reveals structural variations and asymmetric subgenome divergence after allopolyploidization.</title>
        <authorList>
            <person name="Zhang X."/>
            <person name="Chen Y."/>
            <person name="Wang L."/>
            <person name="Yuan Y."/>
            <person name="Fang M."/>
            <person name="Shi L."/>
            <person name="Lu R."/>
            <person name="Comes H.P."/>
            <person name="Ma Y."/>
            <person name="Chen Y."/>
            <person name="Huang G."/>
            <person name="Zhou Y."/>
            <person name="Zheng Z."/>
            <person name="Qiu Y."/>
        </authorList>
    </citation>
    <scope>NUCLEOTIDE SEQUENCE [LARGE SCALE GENOMIC DNA]</scope>
    <source>
        <strain evidence="3">F231</strain>
    </source>
</reference>
<dbReference type="Pfam" id="PF13041">
    <property type="entry name" value="PPR_2"/>
    <property type="match status" value="3"/>
</dbReference>
<dbReference type="GO" id="GO:0009451">
    <property type="term" value="P:RNA modification"/>
    <property type="evidence" value="ECO:0007669"/>
    <property type="project" value="InterPro"/>
</dbReference>
<dbReference type="GO" id="GO:0003729">
    <property type="term" value="F:mRNA binding"/>
    <property type="evidence" value="ECO:0007669"/>
    <property type="project" value="UniProtKB-ARBA"/>
</dbReference>
<dbReference type="FunFam" id="1.25.40.10:FF:000090">
    <property type="entry name" value="Pentatricopeptide repeat-containing protein, chloroplastic"/>
    <property type="match status" value="1"/>
</dbReference>
<evidence type="ECO:0000256" key="2">
    <source>
        <dbReference type="PROSITE-ProRule" id="PRU00708"/>
    </source>
</evidence>
<feature type="repeat" description="PPR" evidence="2">
    <location>
        <begin position="659"/>
        <end position="694"/>
    </location>
</feature>
<dbReference type="Pfam" id="PF01535">
    <property type="entry name" value="PPR"/>
    <property type="match status" value="7"/>
</dbReference>
<evidence type="ECO:0008006" key="5">
    <source>
        <dbReference type="Google" id="ProtNLM"/>
    </source>
</evidence>
<accession>A0AAN7KWU6</accession>
<feature type="repeat" description="PPR" evidence="2">
    <location>
        <begin position="220"/>
        <end position="254"/>
    </location>
</feature>
<dbReference type="FunFam" id="1.25.40.10:FF:000073">
    <property type="entry name" value="Pentatricopeptide repeat-containing protein chloroplastic"/>
    <property type="match status" value="2"/>
</dbReference>
<dbReference type="FunFam" id="1.25.40.10:FF:000285">
    <property type="entry name" value="Pentatricopeptide repeat-containing protein, chloroplastic"/>
    <property type="match status" value="1"/>
</dbReference>
<keyword evidence="4" id="KW-1185">Reference proteome</keyword>
<dbReference type="Pfam" id="PF20431">
    <property type="entry name" value="E_motif"/>
    <property type="match status" value="1"/>
</dbReference>
<gene>
    <name evidence="3" type="ORF">SAY86_009907</name>
</gene>
<sequence length="848" mass="94730">MNIKFQTFRTLSSLVSSHASLDSQIKSLINQSQYLAALKLFSPGTASKFTFLPLLKACTFLSSLRYGKIIHSAAIVLGLQRDPFITTSLINFYVKCGSLGDAIEVFDSFSEREVLLKDVTIWNSVIDGYFRYGNPEEGVTRFRQMQSLGLRPDRYSLSILLGICDSFLGSPEGKQIHGYITRNLLWGDAFLETALLHMYLSCGKINEAFIVFDNLEDRSNVVLWNVMIGGFCQNGMWEHSLELYSLAKSENIGIVSASFSSALSACCCGECADIGKQLHCDVIKQGFHGEPFILTSLLTMYTKCRLVEDAEVLFIHSDERKIESWNAMISGYVNNGRASDALEVYCQMKLTGIFPDAITFSNILSACSMVRLHNFGRSIHAELIKRSIQNTIALQSSLLTMYSKCGSSEEALLIFCNMAEKDVVAWGSVISGLCHNRKYEKALEFFKAMEDDALKPDSEILVSIVSSCVDMEDANLGLVVHGFIIKSGHELDFFVAISLINMYSNFSSVEMAAKIFSYMPCKNLVAWNSLMSCYSKNDLPEISITIFSQIVEQKLKPDSVSITTVLGTVSVLATLVKGKAIHGYLIRMGIPLDLQVENALIDMYLKCGCLKNCQAIFRNMAHRSLVTWNSMIIGYGCHGDFFKALRIFDEMRSEGVIPDRISFLSLISSCRHSGLVKEGLRIFHSMRSEHGIKPRMEDYVSIVDLLGRAGHLEEAYRFIQEMPNASHRSVWVCLLSFCQVYGNIEFGEIAASKILESESAEGSNFIPLLNLYGGAKLWDRGVNLRASMKEKGLKKNPGCSWIELKDSVDVFYSGDSSSQKGVQIYDALTHLCRNMEKKVVDYEIVEAY</sequence>
<dbReference type="InterPro" id="IPR002885">
    <property type="entry name" value="PPR_rpt"/>
</dbReference>
<organism evidence="3 4">
    <name type="scientific">Trapa natans</name>
    <name type="common">Water chestnut</name>
    <dbReference type="NCBI Taxonomy" id="22666"/>
    <lineage>
        <taxon>Eukaryota</taxon>
        <taxon>Viridiplantae</taxon>
        <taxon>Streptophyta</taxon>
        <taxon>Embryophyta</taxon>
        <taxon>Tracheophyta</taxon>
        <taxon>Spermatophyta</taxon>
        <taxon>Magnoliopsida</taxon>
        <taxon>eudicotyledons</taxon>
        <taxon>Gunneridae</taxon>
        <taxon>Pentapetalae</taxon>
        <taxon>rosids</taxon>
        <taxon>malvids</taxon>
        <taxon>Myrtales</taxon>
        <taxon>Lythraceae</taxon>
        <taxon>Trapa</taxon>
    </lineage>
</organism>
<dbReference type="NCBIfam" id="TIGR00756">
    <property type="entry name" value="PPR"/>
    <property type="match status" value="7"/>
</dbReference>
<comment type="caution">
    <text evidence="3">The sequence shown here is derived from an EMBL/GenBank/DDBJ whole genome shotgun (WGS) entry which is preliminary data.</text>
</comment>
<dbReference type="PROSITE" id="PS51375">
    <property type="entry name" value="PPR"/>
    <property type="match status" value="7"/>
</dbReference>
<dbReference type="PANTHER" id="PTHR47926">
    <property type="entry name" value="PENTATRICOPEPTIDE REPEAT-CONTAINING PROTEIN"/>
    <property type="match status" value="1"/>
</dbReference>
<dbReference type="InterPro" id="IPR011990">
    <property type="entry name" value="TPR-like_helical_dom_sf"/>
</dbReference>
<protein>
    <recommendedName>
        <fullName evidence="5">Pentatricopeptide repeat-containing protein</fullName>
    </recommendedName>
</protein>
<dbReference type="AlphaFoldDB" id="A0AAN7KWU6"/>
<feature type="repeat" description="PPR" evidence="2">
    <location>
        <begin position="624"/>
        <end position="658"/>
    </location>
</feature>